<protein>
    <submittedName>
        <fullName evidence="2">PIN domain-containing protein</fullName>
    </submittedName>
</protein>
<dbReference type="SMART" id="SM00670">
    <property type="entry name" value="PINc"/>
    <property type="match status" value="1"/>
</dbReference>
<name>A0A1V4BVD6_MICAE</name>
<dbReference type="Proteomes" id="UP000189835">
    <property type="component" value="Unassembled WGS sequence"/>
</dbReference>
<feature type="domain" description="PIN" evidence="1">
    <location>
        <begin position="4"/>
        <end position="117"/>
    </location>
</feature>
<dbReference type="Pfam" id="PF13470">
    <property type="entry name" value="PIN_3"/>
    <property type="match status" value="1"/>
</dbReference>
<dbReference type="SUPFAM" id="SSF88723">
    <property type="entry name" value="PIN domain-like"/>
    <property type="match status" value="1"/>
</dbReference>
<sequence length="138" mass="15902">MNREPIVIDTNVLISFALSSTTTPALAVEYAINNFIILQSPATICELVTKLLLPKFERYITLEQRQQLLVRILEISLLIRPTDHTEICRDRDDNKFLNLATSGEARYLITGDNDLLILQRYGKTEIVTPREFLKIVRR</sequence>
<dbReference type="AlphaFoldDB" id="A0A1V4BVD6"/>
<evidence type="ECO:0000259" key="1">
    <source>
        <dbReference type="SMART" id="SM00670"/>
    </source>
</evidence>
<proteinExistence type="predicted"/>
<dbReference type="NCBIfam" id="TIGR00305">
    <property type="entry name" value="putative toxin-antitoxin system toxin component, PIN family"/>
    <property type="match status" value="1"/>
</dbReference>
<dbReference type="PANTHER" id="PTHR34610:SF3">
    <property type="entry name" value="SSL7007 PROTEIN"/>
    <property type="match status" value="1"/>
</dbReference>
<evidence type="ECO:0000313" key="3">
    <source>
        <dbReference type="Proteomes" id="UP000189835"/>
    </source>
</evidence>
<dbReference type="EMBL" id="MVGR01000003">
    <property type="protein sequence ID" value="OPF18682.1"/>
    <property type="molecule type" value="Genomic_DNA"/>
</dbReference>
<accession>A0A1V4BVD6</accession>
<gene>
    <name evidence="2" type="ORF">B1L04_04180</name>
</gene>
<evidence type="ECO:0000313" key="2">
    <source>
        <dbReference type="EMBL" id="OPF18682.1"/>
    </source>
</evidence>
<reference evidence="2 3" key="1">
    <citation type="submission" date="2017-02" db="EMBL/GenBank/DDBJ databases">
        <title>Genome sequence of Microcystis aeruginosa KW.</title>
        <authorList>
            <person name="Oh H.-M."/>
            <person name="Ahn C.-Y."/>
            <person name="Jeong H."/>
            <person name="Srivastava A."/>
            <person name="Lee H.-G."/>
            <person name="Kang S.-R."/>
        </authorList>
    </citation>
    <scope>NUCLEOTIDE SEQUENCE [LARGE SCALE GENOMIC DNA]</scope>
    <source>
        <strain evidence="2 3">KW</strain>
    </source>
</reference>
<dbReference type="PANTHER" id="PTHR34610">
    <property type="entry name" value="SSL7007 PROTEIN"/>
    <property type="match status" value="1"/>
</dbReference>
<comment type="caution">
    <text evidence="2">The sequence shown here is derived from an EMBL/GenBank/DDBJ whole genome shotgun (WGS) entry which is preliminary data.</text>
</comment>
<dbReference type="InterPro" id="IPR002850">
    <property type="entry name" value="PIN_toxin-like"/>
</dbReference>
<dbReference type="RefSeq" id="WP_043997644.1">
    <property type="nucleotide sequence ID" value="NZ_MVGR01000003.1"/>
</dbReference>
<dbReference type="InterPro" id="IPR002716">
    <property type="entry name" value="PIN_dom"/>
</dbReference>
<organism evidence="2 3">
    <name type="scientific">Microcystis aeruginosa KW</name>
    <dbReference type="NCBI Taxonomy" id="1960155"/>
    <lineage>
        <taxon>Bacteria</taxon>
        <taxon>Bacillati</taxon>
        <taxon>Cyanobacteriota</taxon>
        <taxon>Cyanophyceae</taxon>
        <taxon>Oscillatoriophycideae</taxon>
        <taxon>Chroococcales</taxon>
        <taxon>Microcystaceae</taxon>
        <taxon>Microcystis</taxon>
    </lineage>
</organism>
<dbReference type="InterPro" id="IPR029060">
    <property type="entry name" value="PIN-like_dom_sf"/>
</dbReference>